<comment type="caution">
    <text evidence="1">The sequence shown here is derived from an EMBL/GenBank/DDBJ whole genome shotgun (WGS) entry which is preliminary data.</text>
</comment>
<organism evidence="1 2">
    <name type="scientific">Chitinophaga lutea</name>
    <dbReference type="NCBI Taxonomy" id="2488634"/>
    <lineage>
        <taxon>Bacteria</taxon>
        <taxon>Pseudomonadati</taxon>
        <taxon>Bacteroidota</taxon>
        <taxon>Chitinophagia</taxon>
        <taxon>Chitinophagales</taxon>
        <taxon>Chitinophagaceae</taxon>
        <taxon>Chitinophaga</taxon>
    </lineage>
</organism>
<evidence type="ECO:0008006" key="3">
    <source>
        <dbReference type="Google" id="ProtNLM"/>
    </source>
</evidence>
<dbReference type="Proteomes" id="UP000278351">
    <property type="component" value="Unassembled WGS sequence"/>
</dbReference>
<dbReference type="EMBL" id="RPDH01000003">
    <property type="protein sequence ID" value="RPE05484.1"/>
    <property type="molecule type" value="Genomic_DNA"/>
</dbReference>
<reference evidence="1 2" key="1">
    <citation type="submission" date="2018-11" db="EMBL/GenBank/DDBJ databases">
        <title>Chitinophaga lutea sp.nov., isolate from arsenic contaminated soil.</title>
        <authorList>
            <person name="Zong Y."/>
        </authorList>
    </citation>
    <scope>NUCLEOTIDE SEQUENCE [LARGE SCALE GENOMIC DNA]</scope>
    <source>
        <strain evidence="1 2">ZY74</strain>
    </source>
</reference>
<proteinExistence type="predicted"/>
<dbReference type="AlphaFoldDB" id="A0A3N4Q155"/>
<sequence length="115" mass="12746">MKMAPVSTYRSWLAALLLALYGFIVLPVQVWHHHAGTSCHTEKSSSQLPAYAGESGTFSGSCKICDHQYSFYYNDQQVSFVFVRRALAVVFSFHRPGPVTASYFHSSNKGPPAVD</sequence>
<evidence type="ECO:0000313" key="2">
    <source>
        <dbReference type="Proteomes" id="UP000278351"/>
    </source>
</evidence>
<keyword evidence="2" id="KW-1185">Reference proteome</keyword>
<gene>
    <name evidence="1" type="ORF">EGT74_24170</name>
</gene>
<protein>
    <recommendedName>
        <fullName evidence="3">DUF2946 domain-containing protein</fullName>
    </recommendedName>
</protein>
<evidence type="ECO:0000313" key="1">
    <source>
        <dbReference type="EMBL" id="RPE05484.1"/>
    </source>
</evidence>
<accession>A0A3N4Q155</accession>
<name>A0A3N4Q155_9BACT</name>